<dbReference type="SUPFAM" id="SSF161084">
    <property type="entry name" value="MAPEG domain-like"/>
    <property type="match status" value="1"/>
</dbReference>
<gene>
    <name evidence="18" type="ORF">FSP39_018641</name>
</gene>
<evidence type="ECO:0000256" key="4">
    <source>
        <dbReference type="ARBA" id="ARBA00010459"/>
    </source>
</evidence>
<evidence type="ECO:0000256" key="3">
    <source>
        <dbReference type="ARBA" id="ARBA00004477"/>
    </source>
</evidence>
<evidence type="ECO:0000256" key="2">
    <source>
        <dbReference type="ARBA" id="ARBA00004294"/>
    </source>
</evidence>
<dbReference type="PANTHER" id="PTHR10689">
    <property type="entry name" value="MICROSOMAL GLUTATHIONE S-TRANSFERASE 1"/>
    <property type="match status" value="1"/>
</dbReference>
<dbReference type="AlphaFoldDB" id="A0AA88YKI4"/>
<evidence type="ECO:0000256" key="8">
    <source>
        <dbReference type="ARBA" id="ARBA00022787"/>
    </source>
</evidence>
<keyword evidence="7 17" id="KW-0812">Transmembrane</keyword>
<sequence length="147" mass="16521">MASSLSFEDPIFSSFAFYATVVILKMMVMSLLTARVRLSKGIFANAEDGKLHKEPKVTTTHPEVERVRRCHQNDIENIVPFVLLGILYVLSGPDPWWAVLRFRVFAASRILHTICYLTPIPQPSRALMFGIGLSINVQMAVSVLRAM</sequence>
<comment type="catalytic activity">
    <reaction evidence="16">
        <text>RX + glutathione = an S-substituted glutathione + a halide anion + H(+)</text>
        <dbReference type="Rhea" id="RHEA:16437"/>
        <dbReference type="ChEBI" id="CHEBI:15378"/>
        <dbReference type="ChEBI" id="CHEBI:16042"/>
        <dbReference type="ChEBI" id="CHEBI:17792"/>
        <dbReference type="ChEBI" id="CHEBI:57925"/>
        <dbReference type="ChEBI" id="CHEBI:90779"/>
        <dbReference type="EC" id="2.5.1.18"/>
    </reaction>
    <physiologicalReaction direction="left-to-right" evidence="16">
        <dbReference type="Rhea" id="RHEA:16438"/>
    </physiologicalReaction>
</comment>
<dbReference type="Gene3D" id="1.20.120.550">
    <property type="entry name" value="Membrane associated eicosanoid/glutathione metabolism-like domain"/>
    <property type="match status" value="1"/>
</dbReference>
<comment type="similarity">
    <text evidence="4">Belongs to the MAPEG family.</text>
</comment>
<keyword evidence="19" id="KW-1185">Reference proteome</keyword>
<dbReference type="Pfam" id="PF01124">
    <property type="entry name" value="MAPEG"/>
    <property type="match status" value="1"/>
</dbReference>
<comment type="caution">
    <text evidence="18">The sequence shown here is derived from an EMBL/GenBank/DDBJ whole genome shotgun (WGS) entry which is preliminary data.</text>
</comment>
<evidence type="ECO:0000256" key="6">
    <source>
        <dbReference type="ARBA" id="ARBA00022679"/>
    </source>
</evidence>
<evidence type="ECO:0000313" key="18">
    <source>
        <dbReference type="EMBL" id="KAK3103346.1"/>
    </source>
</evidence>
<keyword evidence="10 17" id="KW-1133">Transmembrane helix</keyword>
<evidence type="ECO:0000256" key="7">
    <source>
        <dbReference type="ARBA" id="ARBA00022692"/>
    </source>
</evidence>
<keyword evidence="12" id="KW-0496">Mitochondrion</keyword>
<keyword evidence="6" id="KW-0808">Transferase</keyword>
<evidence type="ECO:0000256" key="15">
    <source>
        <dbReference type="ARBA" id="ARBA00039397"/>
    </source>
</evidence>
<feature type="transmembrane region" description="Helical" evidence="17">
    <location>
        <begin position="15"/>
        <end position="34"/>
    </location>
</feature>
<dbReference type="GO" id="GO:0005741">
    <property type="term" value="C:mitochondrial outer membrane"/>
    <property type="evidence" value="ECO:0007669"/>
    <property type="project" value="UniProtKB-SubCell"/>
</dbReference>
<dbReference type="GO" id="GO:0005789">
    <property type="term" value="C:endoplasmic reticulum membrane"/>
    <property type="evidence" value="ECO:0007669"/>
    <property type="project" value="UniProtKB-SubCell"/>
</dbReference>
<evidence type="ECO:0000256" key="13">
    <source>
        <dbReference type="ARBA" id="ARBA00023136"/>
    </source>
</evidence>
<dbReference type="PANTHER" id="PTHR10689:SF6">
    <property type="entry name" value="MICROSOMAL GLUTATHIONE S-TRANSFERASE 1"/>
    <property type="match status" value="1"/>
</dbReference>
<comment type="subunit">
    <text evidence="14">Homotrimer; The trimer binds only one molecule of glutathione.</text>
</comment>
<keyword evidence="11" id="KW-0007">Acetylation</keyword>
<keyword evidence="9" id="KW-0256">Endoplasmic reticulum</keyword>
<accession>A0AA88YKI4</accession>
<evidence type="ECO:0000256" key="11">
    <source>
        <dbReference type="ARBA" id="ARBA00022990"/>
    </source>
</evidence>
<proteinExistence type="inferred from homology"/>
<evidence type="ECO:0000256" key="10">
    <source>
        <dbReference type="ARBA" id="ARBA00022989"/>
    </source>
</evidence>
<keyword evidence="13 17" id="KW-0472">Membrane</keyword>
<organism evidence="18 19">
    <name type="scientific">Pinctada imbricata</name>
    <name type="common">Atlantic pearl-oyster</name>
    <name type="synonym">Pinctada martensii</name>
    <dbReference type="NCBI Taxonomy" id="66713"/>
    <lineage>
        <taxon>Eukaryota</taxon>
        <taxon>Metazoa</taxon>
        <taxon>Spiralia</taxon>
        <taxon>Lophotrochozoa</taxon>
        <taxon>Mollusca</taxon>
        <taxon>Bivalvia</taxon>
        <taxon>Autobranchia</taxon>
        <taxon>Pteriomorphia</taxon>
        <taxon>Pterioida</taxon>
        <taxon>Pterioidea</taxon>
        <taxon>Pteriidae</taxon>
        <taxon>Pinctada</taxon>
    </lineage>
</organism>
<comment type="function">
    <text evidence="1">Conjugation of reduced glutathione to a wide number of exogenous and endogenous hydrophobic electrophiles.</text>
</comment>
<dbReference type="EC" id="2.5.1.18" evidence="5"/>
<evidence type="ECO:0000256" key="5">
    <source>
        <dbReference type="ARBA" id="ARBA00012452"/>
    </source>
</evidence>
<feature type="transmembrane region" description="Helical" evidence="17">
    <location>
        <begin position="75"/>
        <end position="91"/>
    </location>
</feature>
<dbReference type="Proteomes" id="UP001186944">
    <property type="component" value="Unassembled WGS sequence"/>
</dbReference>
<evidence type="ECO:0000256" key="9">
    <source>
        <dbReference type="ARBA" id="ARBA00022824"/>
    </source>
</evidence>
<evidence type="ECO:0000256" key="1">
    <source>
        <dbReference type="ARBA" id="ARBA00003701"/>
    </source>
</evidence>
<comment type="subcellular location">
    <subcellularLocation>
        <location evidence="3">Endoplasmic reticulum membrane</location>
        <topology evidence="3">Multi-pass membrane protein</topology>
    </subcellularLocation>
    <subcellularLocation>
        <location evidence="2">Mitochondrion outer membrane</location>
    </subcellularLocation>
</comment>
<keyword evidence="8" id="KW-1000">Mitochondrion outer membrane</keyword>
<evidence type="ECO:0000256" key="17">
    <source>
        <dbReference type="SAM" id="Phobius"/>
    </source>
</evidence>
<reference evidence="18" key="1">
    <citation type="submission" date="2019-08" db="EMBL/GenBank/DDBJ databases">
        <title>The improved chromosome-level genome for the pearl oyster Pinctada fucata martensii using PacBio sequencing and Hi-C.</title>
        <authorList>
            <person name="Zheng Z."/>
        </authorList>
    </citation>
    <scope>NUCLEOTIDE SEQUENCE</scope>
    <source>
        <strain evidence="18">ZZ-2019</strain>
        <tissue evidence="18">Adductor muscle</tissue>
    </source>
</reference>
<dbReference type="GO" id="GO:0004364">
    <property type="term" value="F:glutathione transferase activity"/>
    <property type="evidence" value="ECO:0007669"/>
    <property type="project" value="UniProtKB-EC"/>
</dbReference>
<name>A0AA88YKI4_PINIB</name>
<dbReference type="FunFam" id="1.20.120.550:FF:000002">
    <property type="entry name" value="Microsomal glutathione S-transferase 1"/>
    <property type="match status" value="1"/>
</dbReference>
<dbReference type="EMBL" id="VSWD01000005">
    <property type="protein sequence ID" value="KAK3103346.1"/>
    <property type="molecule type" value="Genomic_DNA"/>
</dbReference>
<dbReference type="InterPro" id="IPR023352">
    <property type="entry name" value="MAPEG-like_dom_sf"/>
</dbReference>
<dbReference type="InterPro" id="IPR001129">
    <property type="entry name" value="Membr-assoc_MAPEG"/>
</dbReference>
<evidence type="ECO:0000256" key="16">
    <source>
        <dbReference type="ARBA" id="ARBA00049385"/>
    </source>
</evidence>
<protein>
    <recommendedName>
        <fullName evidence="15">Microsomal glutathione S-transferase 1</fullName>
        <ecNumber evidence="5">2.5.1.18</ecNumber>
    </recommendedName>
</protein>
<dbReference type="InterPro" id="IPR040162">
    <property type="entry name" value="MGST1-like"/>
</dbReference>
<evidence type="ECO:0000256" key="12">
    <source>
        <dbReference type="ARBA" id="ARBA00023128"/>
    </source>
</evidence>
<evidence type="ECO:0000313" key="19">
    <source>
        <dbReference type="Proteomes" id="UP001186944"/>
    </source>
</evidence>
<evidence type="ECO:0000256" key="14">
    <source>
        <dbReference type="ARBA" id="ARBA00038540"/>
    </source>
</evidence>